<evidence type="ECO:0000313" key="2">
    <source>
        <dbReference type="Proteomes" id="UP000054928"/>
    </source>
</evidence>
<dbReference type="GeneID" id="36395937"/>
<organism evidence="1 2">
    <name type="scientific">Plasmopara halstedii</name>
    <name type="common">Downy mildew of sunflower</name>
    <dbReference type="NCBI Taxonomy" id="4781"/>
    <lineage>
        <taxon>Eukaryota</taxon>
        <taxon>Sar</taxon>
        <taxon>Stramenopiles</taxon>
        <taxon>Oomycota</taxon>
        <taxon>Peronosporomycetes</taxon>
        <taxon>Peronosporales</taxon>
        <taxon>Peronosporaceae</taxon>
        <taxon>Plasmopara</taxon>
    </lineage>
</organism>
<proteinExistence type="predicted"/>
<dbReference type="OrthoDB" id="165010at2759"/>
<protein>
    <submittedName>
        <fullName evidence="1">Mutatorlike transposase</fullName>
    </submittedName>
</protein>
<sequence length="133" mass="14868">MACVMEMASYQENLGTLEIPEDDLLTADLSISPATYVRQAGRPRKRRIRSHGESNMPINSIGQIVDQHIFISNIDWWGILRSAVSKPSSGICSVPRFSWSEAVSMAHALNVTVNQEWLHSVILPALVYLVFKT</sequence>
<dbReference type="Proteomes" id="UP000054928">
    <property type="component" value="Unassembled WGS sequence"/>
</dbReference>
<accession>A0A0P1AS88</accession>
<reference evidence="2" key="1">
    <citation type="submission" date="2014-09" db="EMBL/GenBank/DDBJ databases">
        <authorList>
            <person name="Sharma Rahul"/>
            <person name="Thines Marco"/>
        </authorList>
    </citation>
    <scope>NUCLEOTIDE SEQUENCE [LARGE SCALE GENOMIC DNA]</scope>
</reference>
<name>A0A0P1AS88_PLAHL</name>
<dbReference type="AlphaFoldDB" id="A0A0P1AS88"/>
<evidence type="ECO:0000313" key="1">
    <source>
        <dbReference type="EMBL" id="CEG44525.1"/>
    </source>
</evidence>
<keyword evidence="2" id="KW-1185">Reference proteome</keyword>
<dbReference type="EMBL" id="CCYD01001204">
    <property type="protein sequence ID" value="CEG44525.1"/>
    <property type="molecule type" value="Genomic_DNA"/>
</dbReference>
<dbReference type="RefSeq" id="XP_024580894.1">
    <property type="nucleotide sequence ID" value="XM_024730637.1"/>
</dbReference>